<dbReference type="Pfam" id="PF14023">
    <property type="entry name" value="Bestrophin-like"/>
    <property type="match status" value="1"/>
</dbReference>
<reference evidence="2 3" key="1">
    <citation type="journal article" date="2021" name="bioRxiv">
        <title>Unraveling nitrogen, sulfur and carbon metabolic pathways and microbial community transcriptional responses to substrate deprivation and toxicity stresses in a bioreactor mimicking anoxic brackish coastal sediment conditions.</title>
        <authorList>
            <person name="Martins P.D."/>
            <person name="Echeveste M.J."/>
            <person name="Arshad A."/>
            <person name="Kurth J."/>
            <person name="Ouboter H."/>
            <person name="Jetten M.S.M."/>
            <person name="Welte C.U."/>
        </authorList>
    </citation>
    <scope>NUCLEOTIDE SEQUENCE [LARGE SCALE GENOMIC DNA]</scope>
    <source>
        <strain evidence="2">MAG_38</strain>
    </source>
</reference>
<evidence type="ECO:0008006" key="4">
    <source>
        <dbReference type="Google" id="ProtNLM"/>
    </source>
</evidence>
<feature type="transmembrane region" description="Helical" evidence="1">
    <location>
        <begin position="139"/>
        <end position="161"/>
    </location>
</feature>
<dbReference type="Proteomes" id="UP001197609">
    <property type="component" value="Unassembled WGS sequence"/>
</dbReference>
<gene>
    <name evidence="2" type="ORF">K8G79_08710</name>
</gene>
<dbReference type="InterPro" id="IPR025333">
    <property type="entry name" value="DUF4239"/>
</dbReference>
<evidence type="ECO:0000256" key="1">
    <source>
        <dbReference type="SAM" id="Phobius"/>
    </source>
</evidence>
<dbReference type="AlphaFoldDB" id="A0AAJ1EJP7"/>
<keyword evidence="1" id="KW-0812">Transmembrane</keyword>
<comment type="caution">
    <text evidence="2">The sequence shown here is derived from an EMBL/GenBank/DDBJ whole genome shotgun (WGS) entry which is preliminary data.</text>
</comment>
<feature type="transmembrane region" description="Helical" evidence="1">
    <location>
        <begin position="40"/>
        <end position="66"/>
    </location>
</feature>
<feature type="transmembrane region" description="Helical" evidence="1">
    <location>
        <begin position="7"/>
        <end position="28"/>
    </location>
</feature>
<feature type="transmembrane region" description="Helical" evidence="1">
    <location>
        <begin position="210"/>
        <end position="228"/>
    </location>
</feature>
<evidence type="ECO:0000313" key="2">
    <source>
        <dbReference type="EMBL" id="MBZ0160200.1"/>
    </source>
</evidence>
<protein>
    <recommendedName>
        <fullName evidence="4">DUF4239 domain-containing protein</fullName>
    </recommendedName>
</protein>
<proteinExistence type="predicted"/>
<feature type="transmembrane region" description="Helical" evidence="1">
    <location>
        <begin position="181"/>
        <end position="203"/>
    </location>
</feature>
<name>A0AAJ1EJP7_9BACT</name>
<keyword evidence="1" id="KW-0472">Membrane</keyword>
<organism evidence="2 3">
    <name type="scientific">Candidatus Methylomirabilis tolerans</name>
    <dbReference type="NCBI Taxonomy" id="3123416"/>
    <lineage>
        <taxon>Bacteria</taxon>
        <taxon>Candidatus Methylomirabilota</taxon>
        <taxon>Candidatus Methylomirabilia</taxon>
        <taxon>Candidatus Methylomirabilales</taxon>
        <taxon>Candidatus Methylomirabilaceae</taxon>
        <taxon>Candidatus Methylomirabilis</taxon>
    </lineage>
</organism>
<dbReference type="EMBL" id="JAIOIU010000103">
    <property type="protein sequence ID" value="MBZ0160200.1"/>
    <property type="molecule type" value="Genomic_DNA"/>
</dbReference>
<accession>A0AAJ1EJP7</accession>
<keyword evidence="1" id="KW-1133">Transmembrane helix</keyword>
<sequence>MSAILEDLLIAGGILALLLIALEVGFVVGRRATTDADPRASAAVGAVQGAILGLLGLLLAFTFAAAGGRFLERQDLIVQEANAIGTAYLRADLLDEPYKSELHAALKRYTEHRIDLSSRLRHGIEPATLAEIDRLHAGIWSAAIAGVTAKSSVMMGVLIPINEVINLHATRLAAGRKRLPPIIMALLMACSLLAVGVTGYVCGMGGRRRAPLPVALAFLIGAALWITVDLDSSRAGLLQLSDAPLKALKFDRLPQ</sequence>
<evidence type="ECO:0000313" key="3">
    <source>
        <dbReference type="Proteomes" id="UP001197609"/>
    </source>
</evidence>